<feature type="transmembrane region" description="Helical" evidence="1">
    <location>
        <begin position="242"/>
        <end position="263"/>
    </location>
</feature>
<feature type="transmembrane region" description="Helical" evidence="1">
    <location>
        <begin position="165"/>
        <end position="184"/>
    </location>
</feature>
<feature type="transmembrane region" description="Helical" evidence="1">
    <location>
        <begin position="284"/>
        <end position="302"/>
    </location>
</feature>
<dbReference type="AlphaFoldDB" id="A0A6J6Q3A3"/>
<feature type="transmembrane region" description="Helical" evidence="1">
    <location>
        <begin position="205"/>
        <end position="230"/>
    </location>
</feature>
<proteinExistence type="predicted"/>
<feature type="transmembrane region" description="Helical" evidence="1">
    <location>
        <begin position="424"/>
        <end position="442"/>
    </location>
</feature>
<dbReference type="EMBL" id="CAEZXP010000006">
    <property type="protein sequence ID" value="CAB4706261.1"/>
    <property type="molecule type" value="Genomic_DNA"/>
</dbReference>
<feature type="transmembrane region" description="Helical" evidence="1">
    <location>
        <begin position="21"/>
        <end position="45"/>
    </location>
</feature>
<sequence>MTQSLFSRRLPGPWAARLTRIGLLPLAAYTALSLLLFGTPLLAGGSRYVGTNDDPQIFIWGFGWMAHALAHGHNPLLTDAMWAPTGLNLAWVTTTPAIAFVFTPVTWVFGPVVAYNAAAILMPATAAWTMFLLCRSITGRLWPSLFGGYLFGFSSYLVGHMVGELHLTSVFLLPLLTLVVVRYLRGDISARALIGWAGVILGAELYISTEIAFTATLAAIGALAIGYFTFPQARARVAATAVRLVGAYVVGGLLASPMLYYALRDFRSSGYQPPEQFLADVANLVIPTHFALAGAGWAAHIAHHFPGNSSEQGSYLGLPLVAIGLLSIRAAIKSQTGRFLIACFALATVASFGPHLTVAGHRVLPIPTPFGHDMLTIPGIGSKHVPLFDNSLPIRFSLFASLAVAVAAALWLARPNPNRARHAFAIVAAVALLPNIGAGVWSTRYSVPSFFTASAYKGCLGPDDIVLPLPIGFGGQATLWQAHDFGFRMAGGRVQTSPPTEFLHPASIAAISVGYLPAPNQTALLRGYIKEKGVTAAFVDLRTASTWTPALDAITVGHDVGGVRFYRLSGTPPGSCPA</sequence>
<reference evidence="2" key="1">
    <citation type="submission" date="2020-05" db="EMBL/GenBank/DDBJ databases">
        <authorList>
            <person name="Chiriac C."/>
            <person name="Salcher M."/>
            <person name="Ghai R."/>
            <person name="Kavagutti S V."/>
        </authorList>
    </citation>
    <scope>NUCLEOTIDE SEQUENCE</scope>
</reference>
<keyword evidence="1" id="KW-0472">Membrane</keyword>
<evidence type="ECO:0000256" key="1">
    <source>
        <dbReference type="SAM" id="Phobius"/>
    </source>
</evidence>
<accession>A0A6J6Q3A3</accession>
<name>A0A6J6Q3A3_9ZZZZ</name>
<gene>
    <name evidence="2" type="ORF">UFOPK2399_01689</name>
</gene>
<organism evidence="2">
    <name type="scientific">freshwater metagenome</name>
    <dbReference type="NCBI Taxonomy" id="449393"/>
    <lineage>
        <taxon>unclassified sequences</taxon>
        <taxon>metagenomes</taxon>
        <taxon>ecological metagenomes</taxon>
    </lineage>
</organism>
<evidence type="ECO:0000313" key="2">
    <source>
        <dbReference type="EMBL" id="CAB4706261.1"/>
    </source>
</evidence>
<keyword evidence="1" id="KW-0812">Transmembrane</keyword>
<keyword evidence="1" id="KW-1133">Transmembrane helix</keyword>
<feature type="transmembrane region" description="Helical" evidence="1">
    <location>
        <begin position="141"/>
        <end position="159"/>
    </location>
</feature>
<feature type="transmembrane region" description="Helical" evidence="1">
    <location>
        <begin position="57"/>
        <end position="77"/>
    </location>
</feature>
<protein>
    <submittedName>
        <fullName evidence="2">Unannotated protein</fullName>
    </submittedName>
</protein>
<feature type="transmembrane region" description="Helical" evidence="1">
    <location>
        <begin position="392"/>
        <end position="412"/>
    </location>
</feature>
<feature type="transmembrane region" description="Helical" evidence="1">
    <location>
        <begin position="314"/>
        <end position="332"/>
    </location>
</feature>
<feature type="transmembrane region" description="Helical" evidence="1">
    <location>
        <begin position="339"/>
        <end position="358"/>
    </location>
</feature>
<feature type="transmembrane region" description="Helical" evidence="1">
    <location>
        <begin position="89"/>
        <end position="109"/>
    </location>
</feature>
<feature type="transmembrane region" description="Helical" evidence="1">
    <location>
        <begin position="115"/>
        <end position="134"/>
    </location>
</feature>